<organism evidence="5 6">
    <name type="scientific">Baia soyae</name>
    <dbReference type="NCBI Taxonomy" id="1544746"/>
    <lineage>
        <taxon>Bacteria</taxon>
        <taxon>Bacillati</taxon>
        <taxon>Bacillota</taxon>
        <taxon>Bacilli</taxon>
        <taxon>Bacillales</taxon>
        <taxon>Thermoactinomycetaceae</taxon>
        <taxon>Baia</taxon>
    </lineage>
</organism>
<evidence type="ECO:0000313" key="5">
    <source>
        <dbReference type="EMBL" id="TCP70040.1"/>
    </source>
</evidence>
<evidence type="ECO:0000259" key="4">
    <source>
        <dbReference type="Pfam" id="PF22624"/>
    </source>
</evidence>
<dbReference type="Pfam" id="PF22624">
    <property type="entry name" value="AASDHPPT_N"/>
    <property type="match status" value="1"/>
</dbReference>
<dbReference type="InterPro" id="IPR050559">
    <property type="entry name" value="P-Pant_transferase_sf"/>
</dbReference>
<dbReference type="Proteomes" id="UP000294746">
    <property type="component" value="Unassembled WGS sequence"/>
</dbReference>
<name>A0A4R2SFG7_9BACL</name>
<proteinExistence type="inferred from homology"/>
<feature type="domain" description="4'-phosphopantetheinyl transferase N-terminal" evidence="4">
    <location>
        <begin position="20"/>
        <end position="107"/>
    </location>
</feature>
<dbReference type="PANTHER" id="PTHR12215">
    <property type="entry name" value="PHOSPHOPANTETHEINE TRANSFERASE"/>
    <property type="match status" value="1"/>
</dbReference>
<evidence type="ECO:0000256" key="1">
    <source>
        <dbReference type="ARBA" id="ARBA00010990"/>
    </source>
</evidence>
<dbReference type="AlphaFoldDB" id="A0A4R2SFG7"/>
<dbReference type="Pfam" id="PF01648">
    <property type="entry name" value="ACPS"/>
    <property type="match status" value="1"/>
</dbReference>
<dbReference type="GO" id="GO:0008897">
    <property type="term" value="F:holo-[acyl-carrier-protein] synthase activity"/>
    <property type="evidence" value="ECO:0007669"/>
    <property type="project" value="InterPro"/>
</dbReference>
<dbReference type="PANTHER" id="PTHR12215:SF15">
    <property type="entry name" value="4'-PHOSPHOPANTETHEINYL TRANSFERASE SUPERFAMILY-RELATED"/>
    <property type="match status" value="1"/>
</dbReference>
<feature type="domain" description="4'-phosphopantetheinyl transferase" evidence="3">
    <location>
        <begin position="114"/>
        <end position="189"/>
    </location>
</feature>
<reference evidence="5 6" key="1">
    <citation type="submission" date="2019-03" db="EMBL/GenBank/DDBJ databases">
        <title>Genomic Encyclopedia of Type Strains, Phase IV (KMG-IV): sequencing the most valuable type-strain genomes for metagenomic binning, comparative biology and taxonomic classification.</title>
        <authorList>
            <person name="Goeker M."/>
        </authorList>
    </citation>
    <scope>NUCLEOTIDE SEQUENCE [LARGE SCALE GENOMIC DNA]</scope>
    <source>
        <strain evidence="5 6">DSM 46831</strain>
    </source>
</reference>
<evidence type="ECO:0000313" key="6">
    <source>
        <dbReference type="Proteomes" id="UP000294746"/>
    </source>
</evidence>
<comment type="caution">
    <text evidence="5">The sequence shown here is derived from an EMBL/GenBank/DDBJ whole genome shotgun (WGS) entry which is preliminary data.</text>
</comment>
<keyword evidence="6" id="KW-1185">Reference proteome</keyword>
<dbReference type="SUPFAM" id="SSF56214">
    <property type="entry name" value="4'-phosphopantetheinyl transferase"/>
    <property type="match status" value="2"/>
</dbReference>
<gene>
    <name evidence="5" type="ORF">EDD57_10419</name>
</gene>
<protein>
    <submittedName>
        <fullName evidence="5">4'-phosphopantetheinyl transferase</fullName>
    </submittedName>
</protein>
<evidence type="ECO:0000259" key="3">
    <source>
        <dbReference type="Pfam" id="PF01648"/>
    </source>
</evidence>
<evidence type="ECO:0000256" key="2">
    <source>
        <dbReference type="ARBA" id="ARBA00022679"/>
    </source>
</evidence>
<comment type="similarity">
    <text evidence="1">Belongs to the P-Pant transferase superfamily. Gsp/Sfp/HetI/AcpT family.</text>
</comment>
<dbReference type="GO" id="GO:0000287">
    <property type="term" value="F:magnesium ion binding"/>
    <property type="evidence" value="ECO:0007669"/>
    <property type="project" value="InterPro"/>
</dbReference>
<dbReference type="OrthoDB" id="9808281at2"/>
<keyword evidence="2 5" id="KW-0808">Transferase</keyword>
<dbReference type="EMBL" id="SLXV01000004">
    <property type="protein sequence ID" value="TCP70040.1"/>
    <property type="molecule type" value="Genomic_DNA"/>
</dbReference>
<accession>A0A4R2SFG7</accession>
<dbReference type="InterPro" id="IPR037143">
    <property type="entry name" value="4-PPantetheinyl_Trfase_dom_sf"/>
</dbReference>
<dbReference type="InterPro" id="IPR055066">
    <property type="entry name" value="AASDHPPT_N"/>
</dbReference>
<dbReference type="InterPro" id="IPR008278">
    <property type="entry name" value="4-PPantetheinyl_Trfase_dom"/>
</dbReference>
<sequence length="240" mass="28047">MNKNTVEIYWIKIPSAMHSDELSPYTAILDQKEAEKLYSYLVDHKKKEFLLGRMLLKGVLGQYLGLESADIRFQENEYGKLYLTPNLQEKKQIYFNLTHTDGLVACAVTRTGEVGIDVENTVKDHLEVMPLVFQEEEQAFVKKPNDLETRLQHFYWLWTRKEAVMKAAGKGFSMKPLSFTVPLLHHREFDGEYHFYTFHPKPDCMISIALSSKQEAEPFYRVKEIKYDELSKLEKNLVIT</sequence>
<dbReference type="RefSeq" id="WP_131847835.1">
    <property type="nucleotide sequence ID" value="NZ_SLXV01000004.1"/>
</dbReference>
<dbReference type="GO" id="GO:0019878">
    <property type="term" value="P:lysine biosynthetic process via aminoadipic acid"/>
    <property type="evidence" value="ECO:0007669"/>
    <property type="project" value="TreeGrafter"/>
</dbReference>
<dbReference type="Gene3D" id="3.90.470.20">
    <property type="entry name" value="4'-phosphopantetheinyl transferase domain"/>
    <property type="match status" value="2"/>
</dbReference>
<dbReference type="GO" id="GO:0005829">
    <property type="term" value="C:cytosol"/>
    <property type="evidence" value="ECO:0007669"/>
    <property type="project" value="TreeGrafter"/>
</dbReference>